<accession>A0ABW3V0W2</accession>
<protein>
    <recommendedName>
        <fullName evidence="3">JmjC domain-containing protein</fullName>
    </recommendedName>
</protein>
<dbReference type="SUPFAM" id="SSF51197">
    <property type="entry name" value="Clavaminate synthase-like"/>
    <property type="match status" value="1"/>
</dbReference>
<dbReference type="RefSeq" id="WP_289389046.1">
    <property type="nucleotide sequence ID" value="NZ_JAUCBM010000038.1"/>
</dbReference>
<name>A0ABW3V0W2_9HYPH</name>
<dbReference type="Gene3D" id="2.60.120.650">
    <property type="entry name" value="Cupin"/>
    <property type="match status" value="1"/>
</dbReference>
<reference evidence="2" key="1">
    <citation type="journal article" date="2019" name="Int. J. Syst. Evol. Microbiol.">
        <title>The Global Catalogue of Microorganisms (GCM) 10K type strain sequencing project: providing services to taxonomists for standard genome sequencing and annotation.</title>
        <authorList>
            <consortium name="The Broad Institute Genomics Platform"/>
            <consortium name="The Broad Institute Genome Sequencing Center for Infectious Disease"/>
            <person name="Wu L."/>
            <person name="Ma J."/>
        </authorList>
    </citation>
    <scope>NUCLEOTIDE SEQUENCE [LARGE SCALE GENOMIC DNA]</scope>
    <source>
        <strain evidence="2">CCUG 49584</strain>
    </source>
</reference>
<evidence type="ECO:0000313" key="1">
    <source>
        <dbReference type="EMBL" id="MFD1225836.1"/>
    </source>
</evidence>
<comment type="caution">
    <text evidence="1">The sequence shown here is derived from an EMBL/GenBank/DDBJ whole genome shotgun (WGS) entry which is preliminary data.</text>
</comment>
<sequence length="199" mass="22687">MLCSNQIFATEPTTGHMFLGYSNQEYGEPSRGAVGSDWHMFPTLNVFVMIAGTKKWSTRPPQLGDQFRDYDLMFDISSGREAPGMSFESDVVYVKLGDVLINPPFEWHKVLNARGLCFGAAFRIIDIHYLEKLQARPNLDMSKILQGGYKQAELENVAHYLTSLNYASRYINRAQMLLNDVEYAYFRKKSNAIAPKTDH</sequence>
<dbReference type="Proteomes" id="UP001597263">
    <property type="component" value="Unassembled WGS sequence"/>
</dbReference>
<evidence type="ECO:0008006" key="3">
    <source>
        <dbReference type="Google" id="ProtNLM"/>
    </source>
</evidence>
<organism evidence="1 2">
    <name type="scientific">Pseudochrobactrum kiredjianiae</name>
    <dbReference type="NCBI Taxonomy" id="386305"/>
    <lineage>
        <taxon>Bacteria</taxon>
        <taxon>Pseudomonadati</taxon>
        <taxon>Pseudomonadota</taxon>
        <taxon>Alphaproteobacteria</taxon>
        <taxon>Hyphomicrobiales</taxon>
        <taxon>Brucellaceae</taxon>
        <taxon>Pseudochrobactrum</taxon>
    </lineage>
</organism>
<dbReference type="EMBL" id="JBHTMA010000003">
    <property type="protein sequence ID" value="MFD1225836.1"/>
    <property type="molecule type" value="Genomic_DNA"/>
</dbReference>
<evidence type="ECO:0000313" key="2">
    <source>
        <dbReference type="Proteomes" id="UP001597263"/>
    </source>
</evidence>
<proteinExistence type="predicted"/>
<keyword evidence="2" id="KW-1185">Reference proteome</keyword>
<gene>
    <name evidence="1" type="ORF">ACFQ35_01345</name>
</gene>